<accession>A0A9D2VZ24</accession>
<evidence type="ECO:0000259" key="2">
    <source>
        <dbReference type="Pfam" id="PF13240"/>
    </source>
</evidence>
<keyword evidence="1" id="KW-0472">Membrane</keyword>
<dbReference type="Pfam" id="PF13240">
    <property type="entry name" value="Zn_Ribbon_1"/>
    <property type="match status" value="1"/>
</dbReference>
<evidence type="ECO:0000259" key="3">
    <source>
        <dbReference type="Pfam" id="PF14018"/>
    </source>
</evidence>
<proteinExistence type="predicted"/>
<dbReference type="EMBL" id="DYXE01000081">
    <property type="protein sequence ID" value="HJH50488.1"/>
    <property type="molecule type" value="Genomic_DNA"/>
</dbReference>
<dbReference type="InterPro" id="IPR025328">
    <property type="entry name" value="DUF4234"/>
</dbReference>
<comment type="caution">
    <text evidence="4">The sequence shown here is derived from an EMBL/GenBank/DDBJ whole genome shotgun (WGS) entry which is preliminary data.</text>
</comment>
<evidence type="ECO:0000313" key="5">
    <source>
        <dbReference type="Proteomes" id="UP000813420"/>
    </source>
</evidence>
<feature type="domain" description="DUF4234" evidence="3">
    <location>
        <begin position="79"/>
        <end position="145"/>
    </location>
</feature>
<keyword evidence="1" id="KW-1133">Transmembrane helix</keyword>
<reference evidence="4" key="1">
    <citation type="journal article" date="2021" name="PeerJ">
        <title>Extensive microbial diversity within the chicken gut microbiome revealed by metagenomics and culture.</title>
        <authorList>
            <person name="Gilroy R."/>
            <person name="Ravi A."/>
            <person name="Getino M."/>
            <person name="Pursley I."/>
            <person name="Horton D.L."/>
            <person name="Alikhan N.F."/>
            <person name="Baker D."/>
            <person name="Gharbi K."/>
            <person name="Hall N."/>
            <person name="Watson M."/>
            <person name="Adriaenssens E.M."/>
            <person name="Foster-Nyarko E."/>
            <person name="Jarju S."/>
            <person name="Secka A."/>
            <person name="Antonio M."/>
            <person name="Oren A."/>
            <person name="Chaudhuri R.R."/>
            <person name="La Ragione R."/>
            <person name="Hildebrand F."/>
            <person name="Pallen M.J."/>
        </authorList>
    </citation>
    <scope>NUCLEOTIDE SEQUENCE</scope>
    <source>
        <strain evidence="4">USAMLcec4-12693</strain>
    </source>
</reference>
<feature type="transmembrane region" description="Helical" evidence="1">
    <location>
        <begin position="121"/>
        <end position="138"/>
    </location>
</feature>
<dbReference type="AlphaFoldDB" id="A0A9D2VZ24"/>
<evidence type="ECO:0000256" key="1">
    <source>
        <dbReference type="SAM" id="Phobius"/>
    </source>
</evidence>
<name>A0A9D2VZ24_9FIRM</name>
<dbReference type="Pfam" id="PF14018">
    <property type="entry name" value="DUF4234"/>
    <property type="match status" value="1"/>
</dbReference>
<dbReference type="InterPro" id="IPR026870">
    <property type="entry name" value="Zinc_ribbon_dom"/>
</dbReference>
<feature type="domain" description="Zinc-ribbon" evidence="2">
    <location>
        <begin position="3"/>
        <end position="25"/>
    </location>
</feature>
<feature type="transmembrane region" description="Helical" evidence="1">
    <location>
        <begin position="158"/>
        <end position="179"/>
    </location>
</feature>
<dbReference type="Proteomes" id="UP000813420">
    <property type="component" value="Unassembled WGS sequence"/>
</dbReference>
<reference evidence="4" key="2">
    <citation type="submission" date="2021-09" db="EMBL/GenBank/DDBJ databases">
        <authorList>
            <person name="Gilroy R."/>
        </authorList>
    </citation>
    <scope>NUCLEOTIDE SEQUENCE</scope>
    <source>
        <strain evidence="4">USAMLcec4-12693</strain>
    </source>
</reference>
<protein>
    <submittedName>
        <fullName evidence="4">DUF4234 domain-containing protein</fullName>
    </submittedName>
</protein>
<organism evidence="4 5">
    <name type="scientific">Merdimonas faecis</name>
    <dbReference type="NCBI Taxonomy" id="1653435"/>
    <lineage>
        <taxon>Bacteria</taxon>
        <taxon>Bacillati</taxon>
        <taxon>Bacillota</taxon>
        <taxon>Clostridia</taxon>
        <taxon>Lachnospirales</taxon>
        <taxon>Lachnospiraceae</taxon>
        <taxon>Merdimonas</taxon>
    </lineage>
</organism>
<keyword evidence="1" id="KW-0812">Transmembrane</keyword>
<gene>
    <name evidence="4" type="ORF">K8V39_09510</name>
</gene>
<feature type="transmembrane region" description="Helical" evidence="1">
    <location>
        <begin position="81"/>
        <end position="101"/>
    </location>
</feature>
<sequence length="186" mass="20678">MKYCPKCGATNADSASSCQECGSPLPDIHYSGQNNGSYSDPNGSQQQQQYHQQYHYQNQQAYGYSGQPVPGQNFGIQPRNIVLCIVFSIITCGIYGIYWMIKMNDEVNALAGEPDATTGGMVFLFTLITCGIYGWYWLYKMGERCDRIKNMNGSSNVLYLILGIVGLSIVSYCLIQDTINKRVSQA</sequence>
<evidence type="ECO:0000313" key="4">
    <source>
        <dbReference type="EMBL" id="HJH50488.1"/>
    </source>
</evidence>
<dbReference type="RefSeq" id="WP_277272358.1">
    <property type="nucleotide sequence ID" value="NZ_DYXE01000081.1"/>
</dbReference>